<dbReference type="GO" id="GO:0005524">
    <property type="term" value="F:ATP binding"/>
    <property type="evidence" value="ECO:0007669"/>
    <property type="project" value="InterPro"/>
</dbReference>
<dbReference type="PRINTS" id="PR00109">
    <property type="entry name" value="TYRKINASE"/>
</dbReference>
<dbReference type="InterPro" id="IPR050167">
    <property type="entry name" value="Ser_Thr_protein_kinase"/>
</dbReference>
<protein>
    <recommendedName>
        <fullName evidence="2">Protein kinase domain-containing protein</fullName>
    </recommendedName>
</protein>
<dbReference type="OrthoDB" id="339325at2759"/>
<dbReference type="PROSITE" id="PS50011">
    <property type="entry name" value="PROTEIN_KINASE_DOM"/>
    <property type="match status" value="1"/>
</dbReference>
<name>E1ZJN1_CHLVA</name>
<dbReference type="eggNOG" id="KOG0192">
    <property type="taxonomic scope" value="Eukaryota"/>
</dbReference>
<reference evidence="3 4" key="1">
    <citation type="journal article" date="2010" name="Plant Cell">
        <title>The Chlorella variabilis NC64A genome reveals adaptation to photosymbiosis, coevolution with viruses, and cryptic sex.</title>
        <authorList>
            <person name="Blanc G."/>
            <person name="Duncan G."/>
            <person name="Agarkova I."/>
            <person name="Borodovsky M."/>
            <person name="Gurnon J."/>
            <person name="Kuo A."/>
            <person name="Lindquist E."/>
            <person name="Lucas S."/>
            <person name="Pangilinan J."/>
            <person name="Polle J."/>
            <person name="Salamov A."/>
            <person name="Terry A."/>
            <person name="Yamada T."/>
            <person name="Dunigan D.D."/>
            <person name="Grigoriev I.V."/>
            <person name="Claverie J.M."/>
            <person name="Van Etten J.L."/>
        </authorList>
    </citation>
    <scope>NUCLEOTIDE SEQUENCE [LARGE SCALE GENOMIC DNA]</scope>
    <source>
        <strain evidence="3 4">NC64A</strain>
    </source>
</reference>
<dbReference type="InParanoid" id="E1ZJN1"/>
<dbReference type="InterPro" id="IPR011009">
    <property type="entry name" value="Kinase-like_dom_sf"/>
</dbReference>
<evidence type="ECO:0000259" key="2">
    <source>
        <dbReference type="PROSITE" id="PS50011"/>
    </source>
</evidence>
<dbReference type="Gene3D" id="1.10.510.10">
    <property type="entry name" value="Transferase(Phosphotransferase) domain 1"/>
    <property type="match status" value="1"/>
</dbReference>
<dbReference type="PIRSF" id="PIRSF000654">
    <property type="entry name" value="Integrin-linked_kinase"/>
    <property type="match status" value="1"/>
</dbReference>
<dbReference type="GO" id="GO:0004672">
    <property type="term" value="F:protein kinase activity"/>
    <property type="evidence" value="ECO:0007669"/>
    <property type="project" value="InterPro"/>
</dbReference>
<dbReference type="InterPro" id="IPR008271">
    <property type="entry name" value="Ser/Thr_kinase_AS"/>
</dbReference>
<dbReference type="PROSITE" id="PS00108">
    <property type="entry name" value="PROTEIN_KINASE_ST"/>
    <property type="match status" value="1"/>
</dbReference>
<organism evidence="4">
    <name type="scientific">Chlorella variabilis</name>
    <name type="common">Green alga</name>
    <dbReference type="NCBI Taxonomy" id="554065"/>
    <lineage>
        <taxon>Eukaryota</taxon>
        <taxon>Viridiplantae</taxon>
        <taxon>Chlorophyta</taxon>
        <taxon>core chlorophytes</taxon>
        <taxon>Trebouxiophyceae</taxon>
        <taxon>Chlorellales</taxon>
        <taxon>Chlorellaceae</taxon>
        <taxon>Chlorella clade</taxon>
        <taxon>Chlorella</taxon>
    </lineage>
</organism>
<dbReference type="RefSeq" id="XP_005845997.1">
    <property type="nucleotide sequence ID" value="XM_005845935.1"/>
</dbReference>
<sequence>MPRCVRYGADNIKEENFILPESVLKELQEEASVMTRMRHPNVVSFMGLSLMPPLIVTEFCEKGSLYDVLRRARQADKAAELTWQLRIQMVRQPACTLLGNWALLIALDAARGLLYLHRRSPPIIHRDVKSPNLLVEQHWRVKVADFNLSKILGAAGDTEGPSNPIWLAPEIALNDAEATAASDVYSFGMVLYELLTWKLPWEGYNAFQIMFALGAGQRPELPPRIALPGPDSLSFAGLDAYCELMRDCWAEEPGDRPTFDNIVPRLDSLVHRGDIPSSMSSHGKPRGGSQKMDEADEECGSPIKRWGTAPIM</sequence>
<dbReference type="GeneID" id="17353420"/>
<accession>E1ZJN1</accession>
<dbReference type="Proteomes" id="UP000008141">
    <property type="component" value="Unassembled WGS sequence"/>
</dbReference>
<evidence type="ECO:0000313" key="3">
    <source>
        <dbReference type="EMBL" id="EFN53895.1"/>
    </source>
</evidence>
<dbReference type="InterPro" id="IPR001245">
    <property type="entry name" value="Ser-Thr/Tyr_kinase_cat_dom"/>
</dbReference>
<dbReference type="SMART" id="SM00220">
    <property type="entry name" value="S_TKc"/>
    <property type="match status" value="1"/>
</dbReference>
<dbReference type="EMBL" id="GL433849">
    <property type="protein sequence ID" value="EFN53895.1"/>
    <property type="molecule type" value="Genomic_DNA"/>
</dbReference>
<dbReference type="GO" id="GO:0005737">
    <property type="term" value="C:cytoplasm"/>
    <property type="evidence" value="ECO:0007669"/>
    <property type="project" value="TreeGrafter"/>
</dbReference>
<gene>
    <name evidence="3" type="ORF">CHLNCDRAFT_136055</name>
</gene>
<dbReference type="AlphaFoldDB" id="E1ZJN1"/>
<dbReference type="SUPFAM" id="SSF56112">
    <property type="entry name" value="Protein kinase-like (PK-like)"/>
    <property type="match status" value="1"/>
</dbReference>
<dbReference type="STRING" id="554065.E1ZJN1"/>
<evidence type="ECO:0000313" key="4">
    <source>
        <dbReference type="Proteomes" id="UP000008141"/>
    </source>
</evidence>
<dbReference type="OMA" id="DAYCELM"/>
<dbReference type="Pfam" id="PF07714">
    <property type="entry name" value="PK_Tyr_Ser-Thr"/>
    <property type="match status" value="1"/>
</dbReference>
<dbReference type="InterPro" id="IPR000719">
    <property type="entry name" value="Prot_kinase_dom"/>
</dbReference>
<dbReference type="KEGG" id="cvr:CHLNCDRAFT_136055"/>
<evidence type="ECO:0000256" key="1">
    <source>
        <dbReference type="SAM" id="MobiDB-lite"/>
    </source>
</evidence>
<dbReference type="GO" id="GO:0007165">
    <property type="term" value="P:signal transduction"/>
    <property type="evidence" value="ECO:0007669"/>
    <property type="project" value="TreeGrafter"/>
</dbReference>
<feature type="domain" description="Protein kinase" evidence="2">
    <location>
        <begin position="1"/>
        <end position="270"/>
    </location>
</feature>
<keyword evidence="4" id="KW-1185">Reference proteome</keyword>
<feature type="region of interest" description="Disordered" evidence="1">
    <location>
        <begin position="272"/>
        <end position="312"/>
    </location>
</feature>
<dbReference type="PANTHER" id="PTHR23257">
    <property type="entry name" value="SERINE-THREONINE PROTEIN KINASE"/>
    <property type="match status" value="1"/>
</dbReference>
<proteinExistence type="predicted"/>